<dbReference type="InterPro" id="IPR016163">
    <property type="entry name" value="Ald_DH_C"/>
</dbReference>
<proteinExistence type="predicted"/>
<evidence type="ECO:0000256" key="3">
    <source>
        <dbReference type="ARBA" id="ARBA00023027"/>
    </source>
</evidence>
<dbReference type="EC" id="1.2.1.27" evidence="1"/>
<dbReference type="Gene3D" id="3.40.605.10">
    <property type="entry name" value="Aldehyde Dehydrogenase, Chain A, domain 1"/>
    <property type="match status" value="1"/>
</dbReference>
<dbReference type="InterPro" id="IPR016161">
    <property type="entry name" value="Ald_DH/histidinol_DH"/>
</dbReference>
<dbReference type="Gene3D" id="3.40.309.10">
    <property type="entry name" value="Aldehyde Dehydrogenase, Chain A, domain 2"/>
    <property type="match status" value="1"/>
</dbReference>
<dbReference type="GO" id="GO:0006574">
    <property type="term" value="P:L-valine catabolic process"/>
    <property type="evidence" value="ECO:0007669"/>
    <property type="project" value="TreeGrafter"/>
</dbReference>
<evidence type="ECO:0000259" key="4">
    <source>
        <dbReference type="Pfam" id="PF00171"/>
    </source>
</evidence>
<dbReference type="PANTHER" id="PTHR43866">
    <property type="entry name" value="MALONATE-SEMIALDEHYDE DEHYDROGENASE"/>
    <property type="match status" value="1"/>
</dbReference>
<evidence type="ECO:0000256" key="1">
    <source>
        <dbReference type="ARBA" id="ARBA00013048"/>
    </source>
</evidence>
<reference evidence="5" key="1">
    <citation type="submission" date="2021-02" db="EMBL/GenBank/DDBJ databases">
        <title>First Annotated Genome of the Yellow-green Alga Tribonema minus.</title>
        <authorList>
            <person name="Mahan K.M."/>
        </authorList>
    </citation>
    <scope>NUCLEOTIDE SEQUENCE</scope>
    <source>
        <strain evidence="5">UTEX B ZZ1240</strain>
    </source>
</reference>
<dbReference type="SUPFAM" id="SSF53720">
    <property type="entry name" value="ALDH-like"/>
    <property type="match status" value="1"/>
</dbReference>
<evidence type="ECO:0000313" key="5">
    <source>
        <dbReference type="EMBL" id="KAG5178600.1"/>
    </source>
</evidence>
<name>A0A836CA02_9STRA</name>
<organism evidence="5 6">
    <name type="scientific">Tribonema minus</name>
    <dbReference type="NCBI Taxonomy" id="303371"/>
    <lineage>
        <taxon>Eukaryota</taxon>
        <taxon>Sar</taxon>
        <taxon>Stramenopiles</taxon>
        <taxon>Ochrophyta</taxon>
        <taxon>PX clade</taxon>
        <taxon>Xanthophyceae</taxon>
        <taxon>Tribonematales</taxon>
        <taxon>Tribonemataceae</taxon>
        <taxon>Tribonema</taxon>
    </lineage>
</organism>
<protein>
    <recommendedName>
        <fullName evidence="1">methylmalonate-semialdehyde dehydrogenase (CoA acylating)</fullName>
        <ecNumber evidence="1">1.2.1.27</ecNumber>
    </recommendedName>
</protein>
<gene>
    <name evidence="5" type="ORF">JKP88DRAFT_269113</name>
</gene>
<sequence length="510" mass="52782">MQLGNYIGGAWCAPADGQYMPVTSPVDGIKLADVALSGPADVDQAVKAATEAFPSWSALTVKSRATIMYRFHALMSKHMEELSELVVRENGKNIAEARASVAKGQETVEWACSLPQLCQGKVLQVSRGIECRDQRDPVGVVACVVPFNFPCMVPMWTIPIALTLGNCVIVKPSEKVPCTLYRVAELLAEAGVPGGAFQLVNGAAPVVNALCDHPGIGALSFVGSSHVAQLVAERCHSVNKRVLALGGAKNHLVALPDCHVASAAQDIVASFAGCAGQRCMAASVLICVGNVEGLVDEVVRLAALLKPGVAAGEVGAIIDAASQAKILRYINEAEASGVRVLLDGRPWSQRSPGTWVGPTVLAHASAADAAVCDEIFGPVISVLQVATWDEALAIENGSPFGNAASIYTTSGAHADHFSSRFRAGMIGVNVGVPVPREPFAFGGLAGTRSKFGEGDITGEGALEFFTTRRKVTTRWPAVAAAAAAHAPAERKGNGAAAAAGGDAASFVGQM</sequence>
<dbReference type="PROSITE" id="PS00070">
    <property type="entry name" value="ALDEHYDE_DEHYDR_CYS"/>
    <property type="match status" value="1"/>
</dbReference>
<dbReference type="FunFam" id="3.40.309.10:FF:000002">
    <property type="entry name" value="Methylmalonate-semialdehyde dehydrogenase (Acylating)"/>
    <property type="match status" value="1"/>
</dbReference>
<keyword evidence="6" id="KW-1185">Reference proteome</keyword>
<dbReference type="GO" id="GO:0004491">
    <property type="term" value="F:methylmalonate-semialdehyde dehydrogenase (acylating, NAD) activity"/>
    <property type="evidence" value="ECO:0007669"/>
    <property type="project" value="UniProtKB-EC"/>
</dbReference>
<keyword evidence="2" id="KW-0560">Oxidoreductase</keyword>
<evidence type="ECO:0000256" key="2">
    <source>
        <dbReference type="ARBA" id="ARBA00023002"/>
    </source>
</evidence>
<dbReference type="InterPro" id="IPR016160">
    <property type="entry name" value="Ald_DH_CS_CYS"/>
</dbReference>
<comment type="caution">
    <text evidence="5">The sequence shown here is derived from an EMBL/GenBank/DDBJ whole genome shotgun (WGS) entry which is preliminary data.</text>
</comment>
<dbReference type="InterPro" id="IPR016162">
    <property type="entry name" value="Ald_DH_N"/>
</dbReference>
<dbReference type="AlphaFoldDB" id="A0A836CA02"/>
<keyword evidence="3" id="KW-0520">NAD</keyword>
<evidence type="ECO:0000313" key="6">
    <source>
        <dbReference type="Proteomes" id="UP000664859"/>
    </source>
</evidence>
<dbReference type="InterPro" id="IPR010061">
    <property type="entry name" value="MeMal-semiAld_DH"/>
</dbReference>
<dbReference type="Pfam" id="PF00171">
    <property type="entry name" value="Aldedh"/>
    <property type="match status" value="1"/>
</dbReference>
<dbReference type="Proteomes" id="UP000664859">
    <property type="component" value="Unassembled WGS sequence"/>
</dbReference>
<dbReference type="NCBIfam" id="TIGR01722">
    <property type="entry name" value="MMSDH"/>
    <property type="match status" value="1"/>
</dbReference>
<dbReference type="EMBL" id="JAFCMP010000514">
    <property type="protein sequence ID" value="KAG5178600.1"/>
    <property type="molecule type" value="Genomic_DNA"/>
</dbReference>
<dbReference type="GO" id="GO:0006210">
    <property type="term" value="P:thymine catabolic process"/>
    <property type="evidence" value="ECO:0007669"/>
    <property type="project" value="TreeGrafter"/>
</dbReference>
<accession>A0A836CA02</accession>
<dbReference type="InterPro" id="IPR015590">
    <property type="entry name" value="Aldehyde_DH_dom"/>
</dbReference>
<dbReference type="PANTHER" id="PTHR43866:SF4">
    <property type="entry name" value="MALONATE-SEMIALDEHYDE DEHYDROGENASE"/>
    <property type="match status" value="1"/>
</dbReference>
<dbReference type="OrthoDB" id="310895at2759"/>
<feature type="domain" description="Aldehyde dehydrogenase" evidence="4">
    <location>
        <begin position="11"/>
        <end position="470"/>
    </location>
</feature>